<gene>
    <name evidence="1" type="primary">150</name>
    <name evidence="1" type="ORF">SEA_QUI_150</name>
</gene>
<organism evidence="1 2">
    <name type="scientific">Arthrobacter phage Qui</name>
    <dbReference type="NCBI Taxonomy" id="2603260"/>
    <lineage>
        <taxon>Viruses</taxon>
        <taxon>Duplodnaviria</taxon>
        <taxon>Heunggongvirae</taxon>
        <taxon>Uroviricota</taxon>
        <taxon>Caudoviricetes</taxon>
        <taxon>Quivirus</taxon>
        <taxon>Quivirus qui</taxon>
    </lineage>
</organism>
<evidence type="ECO:0000313" key="1">
    <source>
        <dbReference type="EMBL" id="QED11639.1"/>
    </source>
</evidence>
<proteinExistence type="predicted"/>
<dbReference type="RefSeq" id="YP_010660516.1">
    <property type="nucleotide sequence ID" value="NC_070877.1"/>
</dbReference>
<accession>A0A5B8WHX3</accession>
<name>A0A5B8WHX3_9CAUD</name>
<dbReference type="Proteomes" id="UP000321915">
    <property type="component" value="Segment"/>
</dbReference>
<keyword evidence="2" id="KW-1185">Reference proteome</keyword>
<dbReference type="KEGG" id="vg:77936511"/>
<dbReference type="EMBL" id="MN183282">
    <property type="protein sequence ID" value="QED11639.1"/>
    <property type="molecule type" value="Genomic_DNA"/>
</dbReference>
<reference evidence="1 2" key="1">
    <citation type="submission" date="2019-07" db="EMBL/GenBank/DDBJ databases">
        <authorList>
            <person name="Abdullah A."/>
            <person name="Lima G.C."/>
            <person name="Cuneo C.K."/>
            <person name="Ennest D.C."/>
            <person name="Fritz K.J."/>
            <person name="Johnson B.T."/>
            <person name="Larson S.M."/>
            <person name="Lemunyete M.N."/>
            <person name="Murray M.B."/>
            <person name="Osmond D.E."/>
            <person name="Patras K.A."/>
            <person name="Ransibrahmanakul S."/>
            <person name="Simpson K.A."/>
            <person name="Thull B.S."/>
            <person name="Wetzel S."/>
            <person name="Bonilla J.A."/>
            <person name="Klyczek K."/>
            <person name="Garlena R.A."/>
            <person name="Russell D.A."/>
            <person name="Pope W.H."/>
            <person name="Jacobs-Sera D."/>
            <person name="Hatfull G.F."/>
        </authorList>
    </citation>
    <scope>NUCLEOTIDE SEQUENCE [LARGE SCALE GENOMIC DNA]</scope>
</reference>
<protein>
    <submittedName>
        <fullName evidence="1">Uncharacterized protein</fullName>
    </submittedName>
</protein>
<evidence type="ECO:0000313" key="2">
    <source>
        <dbReference type="Proteomes" id="UP000321915"/>
    </source>
</evidence>
<sequence length="89" mass="10059">MADNKLGLNSYALFTIAKTMREQNKEPNELMSYSEHSGAVATYAVINALESISVGLKAEEDRQYEATMARYQRSLDFDRKRLGLTPKNP</sequence>
<dbReference type="GeneID" id="77936511"/>